<evidence type="ECO:0000313" key="2">
    <source>
        <dbReference type="EMBL" id="GMF23919.1"/>
    </source>
</evidence>
<dbReference type="OrthoDB" id="166620at2759"/>
<organism evidence="2 3">
    <name type="scientific">Phytophthora lilii</name>
    <dbReference type="NCBI Taxonomy" id="2077276"/>
    <lineage>
        <taxon>Eukaryota</taxon>
        <taxon>Sar</taxon>
        <taxon>Stramenopiles</taxon>
        <taxon>Oomycota</taxon>
        <taxon>Peronosporomycetes</taxon>
        <taxon>Peronosporales</taxon>
        <taxon>Peronosporaceae</taxon>
        <taxon>Phytophthora</taxon>
    </lineage>
</organism>
<accession>A0A9W6U195</accession>
<feature type="compositionally biased region" description="Polar residues" evidence="1">
    <location>
        <begin position="1"/>
        <end position="35"/>
    </location>
</feature>
<reference evidence="2" key="1">
    <citation type="submission" date="2023-04" db="EMBL/GenBank/DDBJ databases">
        <title>Phytophthora lilii NBRC 32176.</title>
        <authorList>
            <person name="Ichikawa N."/>
            <person name="Sato H."/>
            <person name="Tonouchi N."/>
        </authorList>
    </citation>
    <scope>NUCLEOTIDE SEQUENCE</scope>
    <source>
        <strain evidence="2">NBRC 32176</strain>
    </source>
</reference>
<dbReference type="EMBL" id="BSXW01000495">
    <property type="protein sequence ID" value="GMF23919.1"/>
    <property type="molecule type" value="Genomic_DNA"/>
</dbReference>
<feature type="region of interest" description="Disordered" evidence="1">
    <location>
        <begin position="1"/>
        <end position="49"/>
    </location>
</feature>
<dbReference type="AlphaFoldDB" id="A0A9W6U195"/>
<comment type="caution">
    <text evidence="2">The sequence shown here is derived from an EMBL/GenBank/DDBJ whole genome shotgun (WGS) entry which is preliminary data.</text>
</comment>
<sequence length="233" mass="25443">MLKQTTLQGDESNASASSRTLRQDLQANSLTNQMVEGSPRKRNDQPRDQLTNLETQLQSKEARLNWMLEALVGIPAPLRETQPDPIVRGKLTGGVGTDQQEAAPAKRVLPVLVESPPAPSQIESAADQPPTSIKPVRRRAPSPPTENHTPADRGSAGNRRSRADAFTKSHQLGYSEPTTSTTQSEQVKAASILKLVGSGSSDVSGKSREDLIEDYKRARRVELEAMMRTMVQK</sequence>
<protein>
    <submittedName>
        <fullName evidence="2">Unnamed protein product</fullName>
    </submittedName>
</protein>
<evidence type="ECO:0000313" key="3">
    <source>
        <dbReference type="Proteomes" id="UP001165083"/>
    </source>
</evidence>
<evidence type="ECO:0000256" key="1">
    <source>
        <dbReference type="SAM" id="MobiDB-lite"/>
    </source>
</evidence>
<name>A0A9W6U195_9STRA</name>
<feature type="compositionally biased region" description="Low complexity" evidence="1">
    <location>
        <begin position="175"/>
        <end position="185"/>
    </location>
</feature>
<dbReference type="Proteomes" id="UP001165083">
    <property type="component" value="Unassembled WGS sequence"/>
</dbReference>
<feature type="compositionally biased region" description="Basic and acidic residues" evidence="1">
    <location>
        <begin position="38"/>
        <end position="47"/>
    </location>
</feature>
<gene>
    <name evidence="2" type="ORF">Plil01_000972900</name>
</gene>
<feature type="region of interest" description="Disordered" evidence="1">
    <location>
        <begin position="117"/>
        <end position="185"/>
    </location>
</feature>
<keyword evidence="3" id="KW-1185">Reference proteome</keyword>
<proteinExistence type="predicted"/>